<dbReference type="InterPro" id="IPR003583">
    <property type="entry name" value="Hlx-hairpin-Hlx_DNA-bd_motif"/>
</dbReference>
<feature type="domain" description="Helix-hairpin-helix DNA-binding motif class 1" evidence="1">
    <location>
        <begin position="143"/>
        <end position="162"/>
    </location>
</feature>
<protein>
    <recommendedName>
        <fullName evidence="1">Helix-hairpin-helix DNA-binding motif class 1 domain-containing protein</fullName>
    </recommendedName>
</protein>
<dbReference type="KEGG" id="ntr:B0W44_05495"/>
<keyword evidence="3" id="KW-1185">Reference proteome</keyword>
<dbReference type="STRING" id="1471761.B0W44_05495"/>
<dbReference type="AlphaFoldDB" id="A0A1U9KBK8"/>
<dbReference type="InterPro" id="IPR051675">
    <property type="entry name" value="Endo/Exo/Phosphatase_dom_1"/>
</dbReference>
<gene>
    <name evidence="2" type="ORF">B0W44_05495</name>
</gene>
<evidence type="ECO:0000313" key="2">
    <source>
        <dbReference type="EMBL" id="AQS57412.1"/>
    </source>
</evidence>
<name>A0A1U9KBK8_9BACL</name>
<sequence>MAVALVCVILLLSTLMYFLFTDRAESTEEIPLGDDLPDGGFVEKKEEAADEPTEIVVDVKGAVKQPGIYRLPPDSRLYQAIEAAGGATDEANTDQLNLADFLIDGMAVIVPREGEELHDTTQGTGGEPHTGTGKVNINRASEAELQTLSGIGPTKAAAIVKDREENGPFKTVDDLTRVSGIGDKTLENIKDDITVR</sequence>
<dbReference type="PANTHER" id="PTHR21180">
    <property type="entry name" value="ENDONUCLEASE/EXONUCLEASE/PHOSPHATASE FAMILY DOMAIN-CONTAINING PROTEIN 1"/>
    <property type="match status" value="1"/>
</dbReference>
<feature type="domain" description="Helix-hairpin-helix DNA-binding motif class 1" evidence="1">
    <location>
        <begin position="173"/>
        <end position="192"/>
    </location>
</feature>
<dbReference type="Proteomes" id="UP000188603">
    <property type="component" value="Chromosome"/>
</dbReference>
<dbReference type="InterPro" id="IPR019554">
    <property type="entry name" value="Soluble_ligand-bd"/>
</dbReference>
<dbReference type="Pfam" id="PF12836">
    <property type="entry name" value="HHH_3"/>
    <property type="match status" value="1"/>
</dbReference>
<accession>A0A1U9KBK8</accession>
<reference evidence="2 3" key="1">
    <citation type="journal article" date="2015" name="Int. J. Syst. Evol. Microbiol.">
        <title>Novibacillus thermophilus gen. nov., sp. nov., a Gram-staining-negative and moderately thermophilic member of the family Thermoactinomycetaceae.</title>
        <authorList>
            <person name="Yang G."/>
            <person name="Chen J."/>
            <person name="Zhou S."/>
        </authorList>
    </citation>
    <scope>NUCLEOTIDE SEQUENCE [LARGE SCALE GENOMIC DNA]</scope>
    <source>
        <strain evidence="2 3">SG-1</strain>
    </source>
</reference>
<dbReference type="GO" id="GO:0015627">
    <property type="term" value="C:type II protein secretion system complex"/>
    <property type="evidence" value="ECO:0007669"/>
    <property type="project" value="TreeGrafter"/>
</dbReference>
<dbReference type="Gene3D" id="1.10.150.280">
    <property type="entry name" value="AF1531-like domain"/>
    <property type="match status" value="1"/>
</dbReference>
<evidence type="ECO:0000313" key="3">
    <source>
        <dbReference type="Proteomes" id="UP000188603"/>
    </source>
</evidence>
<dbReference type="NCBIfam" id="TIGR00426">
    <property type="entry name" value="competence protein ComEA helix-hairpin-helix repeat region"/>
    <property type="match status" value="1"/>
</dbReference>
<dbReference type="GO" id="GO:0003677">
    <property type="term" value="F:DNA binding"/>
    <property type="evidence" value="ECO:0007669"/>
    <property type="project" value="InterPro"/>
</dbReference>
<dbReference type="SMART" id="SM00278">
    <property type="entry name" value="HhH1"/>
    <property type="match status" value="2"/>
</dbReference>
<dbReference type="PANTHER" id="PTHR21180:SF32">
    <property type="entry name" value="ENDONUCLEASE_EXONUCLEASE_PHOSPHATASE FAMILY DOMAIN-CONTAINING PROTEIN 1"/>
    <property type="match status" value="1"/>
</dbReference>
<evidence type="ECO:0000259" key="1">
    <source>
        <dbReference type="SMART" id="SM00278"/>
    </source>
</evidence>
<dbReference type="EMBL" id="CP019699">
    <property type="protein sequence ID" value="AQS57412.1"/>
    <property type="molecule type" value="Genomic_DNA"/>
</dbReference>
<proteinExistence type="predicted"/>
<dbReference type="GO" id="GO:0006281">
    <property type="term" value="P:DNA repair"/>
    <property type="evidence" value="ECO:0007669"/>
    <property type="project" value="InterPro"/>
</dbReference>
<dbReference type="Pfam" id="PF10531">
    <property type="entry name" value="SLBB"/>
    <property type="match status" value="1"/>
</dbReference>
<dbReference type="InterPro" id="IPR010994">
    <property type="entry name" value="RuvA_2-like"/>
</dbReference>
<dbReference type="InterPro" id="IPR004509">
    <property type="entry name" value="Competence_ComEA_HhH"/>
</dbReference>
<organism evidence="2 3">
    <name type="scientific">Novibacillus thermophilus</name>
    <dbReference type="NCBI Taxonomy" id="1471761"/>
    <lineage>
        <taxon>Bacteria</taxon>
        <taxon>Bacillati</taxon>
        <taxon>Bacillota</taxon>
        <taxon>Bacilli</taxon>
        <taxon>Bacillales</taxon>
        <taxon>Thermoactinomycetaceae</taxon>
        <taxon>Novibacillus</taxon>
    </lineage>
</organism>
<dbReference type="SUPFAM" id="SSF47781">
    <property type="entry name" value="RuvA domain 2-like"/>
    <property type="match status" value="1"/>
</dbReference>
<dbReference type="GO" id="GO:0015628">
    <property type="term" value="P:protein secretion by the type II secretion system"/>
    <property type="evidence" value="ECO:0007669"/>
    <property type="project" value="TreeGrafter"/>
</dbReference>